<dbReference type="InterPro" id="IPR036864">
    <property type="entry name" value="Zn2-C6_fun-type_DNA-bd_sf"/>
</dbReference>
<dbReference type="GO" id="GO:0006094">
    <property type="term" value="P:gluconeogenesis"/>
    <property type="evidence" value="ECO:0007669"/>
    <property type="project" value="UniProtKB-KW"/>
</dbReference>
<feature type="region of interest" description="Disordered" evidence="11">
    <location>
        <begin position="323"/>
        <end position="363"/>
    </location>
</feature>
<dbReference type="AlphaFoldDB" id="A0A161HIJ6"/>
<keyword evidence="4" id="KW-0479">Metal-binding</keyword>
<dbReference type="SUPFAM" id="SSF57701">
    <property type="entry name" value="Zn2/Cys6 DNA-binding domain"/>
    <property type="match status" value="1"/>
</dbReference>
<name>A0A161HIJ6_9ASCO</name>
<dbReference type="InterPro" id="IPR001138">
    <property type="entry name" value="Zn2Cys6_DnaBD"/>
</dbReference>
<evidence type="ECO:0000256" key="10">
    <source>
        <dbReference type="ARBA" id="ARBA00023242"/>
    </source>
</evidence>
<dbReference type="InterPro" id="IPR056751">
    <property type="entry name" value="PAS_13"/>
</dbReference>
<dbReference type="OrthoDB" id="2538135at2759"/>
<feature type="compositionally biased region" description="Polar residues" evidence="11">
    <location>
        <begin position="79"/>
        <end position="88"/>
    </location>
</feature>
<comment type="subcellular location">
    <subcellularLocation>
        <location evidence="1">Nucleus</location>
    </subcellularLocation>
</comment>
<feature type="compositionally biased region" description="Low complexity" evidence="11">
    <location>
        <begin position="328"/>
        <end position="363"/>
    </location>
</feature>
<dbReference type="Pfam" id="PF24990">
    <property type="entry name" value="PAS_13"/>
    <property type="match status" value="2"/>
</dbReference>
<dbReference type="GO" id="GO:0000981">
    <property type="term" value="F:DNA-binding transcription factor activity, RNA polymerase II-specific"/>
    <property type="evidence" value="ECO:0007669"/>
    <property type="project" value="InterPro"/>
</dbReference>
<feature type="compositionally biased region" description="Basic residues" evidence="11">
    <location>
        <begin position="92"/>
        <end position="101"/>
    </location>
</feature>
<gene>
    <name evidence="13" type="primary">ERT1</name>
    <name evidence="13" type="ORF">AWJ20_3762</name>
</gene>
<feature type="region of interest" description="Disordered" evidence="11">
    <location>
        <begin position="285"/>
        <end position="305"/>
    </location>
</feature>
<dbReference type="SMART" id="SM00066">
    <property type="entry name" value="GAL4"/>
    <property type="match status" value="1"/>
</dbReference>
<sequence length="582" mass="64392">MNNTSLQRDTRAVVSLGLGNNGQGPKNDTGLRPQLQSQPLVEDWDTSSSNSMTPILDSSVGMMSSDNSNGNTDRKEVQKNSTHNNSSGGVRKERKEKRPKTSRACIHCQTAHVTCDSGRPCKRCIKKGLESSCRDGNRKRAKYLAGEDPTLIPESNVGIPNIANASLSPLNPLSSSDNRLLPSIPDNLLTGNPGNMGPMAGVTGQLGNGLTGTIPLSANGQNNGSPPIGPVGSSQNQNSFTPIPQSLEDPFLHNDMSQYSFGSRATNLEYSILSNILRTNIESQHPQLGNQGNQTTTSTPESDISLQGTYFPELKISDFEALDSGSNPLLLPGSQQQQQQQPHQRQSLQKQQQKPQQTQQQELPLPQQKTELNQSNSVLQTQLSNDVIPHRFNSPEEVYQYVRSPFPYTQGFHELIAYLRSRFDKRHLMHMARAMAAYRPSFIATTKLLKEQDLIFMEQCFQRTLMEFEKIIASSGTPTIIWRRTGQIAAVGKEFCILTGWSPERLVSNTTFIVELMDDKSVTDYFDVFSRLAFGDSRGVSMTECTLLKPNGEKVPTACTWTVKRDVFDIPMMIIGNFLPIL</sequence>
<evidence type="ECO:0000256" key="5">
    <source>
        <dbReference type="ARBA" id="ARBA00022833"/>
    </source>
</evidence>
<dbReference type="PANTHER" id="PTHR47659:SF1">
    <property type="entry name" value="TRANSCRIPTION ACTIVATOR OF GLUCONEOGENESIS ERT1"/>
    <property type="match status" value="1"/>
</dbReference>
<dbReference type="EMBL" id="CP014500">
    <property type="protein sequence ID" value="ANB10968.1"/>
    <property type="molecule type" value="Genomic_DNA"/>
</dbReference>
<dbReference type="RefSeq" id="XP_018733445.1">
    <property type="nucleotide sequence ID" value="XM_018880790.1"/>
</dbReference>
<dbReference type="Gene3D" id="3.30.450.20">
    <property type="entry name" value="PAS domain"/>
    <property type="match status" value="1"/>
</dbReference>
<dbReference type="Proteomes" id="UP000189580">
    <property type="component" value="Chromosome c"/>
</dbReference>
<evidence type="ECO:0000256" key="6">
    <source>
        <dbReference type="ARBA" id="ARBA00023015"/>
    </source>
</evidence>
<dbReference type="PROSITE" id="PS50048">
    <property type="entry name" value="ZN2_CY6_FUNGAL_2"/>
    <property type="match status" value="1"/>
</dbReference>
<evidence type="ECO:0000256" key="7">
    <source>
        <dbReference type="ARBA" id="ARBA00023125"/>
    </source>
</evidence>
<evidence type="ECO:0000313" key="14">
    <source>
        <dbReference type="Proteomes" id="UP000189580"/>
    </source>
</evidence>
<evidence type="ECO:0000256" key="2">
    <source>
        <dbReference type="ARBA" id="ARBA00010855"/>
    </source>
</evidence>
<evidence type="ECO:0000256" key="9">
    <source>
        <dbReference type="ARBA" id="ARBA00023163"/>
    </source>
</evidence>
<proteinExistence type="inferred from homology"/>
<evidence type="ECO:0000256" key="1">
    <source>
        <dbReference type="ARBA" id="ARBA00004123"/>
    </source>
</evidence>
<evidence type="ECO:0000313" key="13">
    <source>
        <dbReference type="EMBL" id="ANB10968.1"/>
    </source>
</evidence>
<dbReference type="InterPro" id="IPR000014">
    <property type="entry name" value="PAS"/>
</dbReference>
<dbReference type="GeneID" id="30035819"/>
<evidence type="ECO:0000256" key="11">
    <source>
        <dbReference type="SAM" id="MobiDB-lite"/>
    </source>
</evidence>
<dbReference type="GO" id="GO:0008270">
    <property type="term" value="F:zinc ion binding"/>
    <property type="evidence" value="ECO:0007669"/>
    <property type="project" value="InterPro"/>
</dbReference>
<keyword evidence="8" id="KW-0010">Activator</keyword>
<keyword evidence="3" id="KW-0312">Gluconeogenesis</keyword>
<evidence type="ECO:0000256" key="3">
    <source>
        <dbReference type="ARBA" id="ARBA00022432"/>
    </source>
</evidence>
<dbReference type="GO" id="GO:0005634">
    <property type="term" value="C:nucleus"/>
    <property type="evidence" value="ECO:0007669"/>
    <property type="project" value="UniProtKB-SubCell"/>
</dbReference>
<dbReference type="CDD" id="cd00067">
    <property type="entry name" value="GAL4"/>
    <property type="match status" value="1"/>
</dbReference>
<evidence type="ECO:0000256" key="8">
    <source>
        <dbReference type="ARBA" id="ARBA00023159"/>
    </source>
</evidence>
<dbReference type="GO" id="GO:0009267">
    <property type="term" value="P:cellular response to starvation"/>
    <property type="evidence" value="ECO:0007669"/>
    <property type="project" value="TreeGrafter"/>
</dbReference>
<dbReference type="Pfam" id="PF00172">
    <property type="entry name" value="Zn_clus"/>
    <property type="match status" value="1"/>
</dbReference>
<evidence type="ECO:0000259" key="12">
    <source>
        <dbReference type="PROSITE" id="PS50048"/>
    </source>
</evidence>
<dbReference type="Gene3D" id="4.10.240.10">
    <property type="entry name" value="Zn(2)-C6 fungal-type DNA-binding domain"/>
    <property type="match status" value="1"/>
</dbReference>
<keyword evidence="7" id="KW-0238">DNA-binding</keyword>
<dbReference type="KEGG" id="slb:AWJ20_3762"/>
<feature type="region of interest" description="Disordered" evidence="11">
    <location>
        <begin position="1"/>
        <end position="103"/>
    </location>
</feature>
<feature type="region of interest" description="Disordered" evidence="11">
    <location>
        <begin position="218"/>
        <end position="247"/>
    </location>
</feature>
<keyword evidence="5" id="KW-0862">Zinc</keyword>
<dbReference type="GO" id="GO:0000977">
    <property type="term" value="F:RNA polymerase II transcription regulatory region sequence-specific DNA binding"/>
    <property type="evidence" value="ECO:0007669"/>
    <property type="project" value="TreeGrafter"/>
</dbReference>
<feature type="compositionally biased region" description="Polar residues" evidence="11">
    <location>
        <begin position="232"/>
        <end position="244"/>
    </location>
</feature>
<dbReference type="PANTHER" id="PTHR47659">
    <property type="entry name" value="ZN(II)2CYS6 TRANSCRIPTION FACTOR (EUROFUNG)-RELATED"/>
    <property type="match status" value="1"/>
</dbReference>
<protein>
    <submittedName>
        <fullName evidence="13">Ert1p</fullName>
    </submittedName>
</protein>
<dbReference type="SUPFAM" id="SSF55785">
    <property type="entry name" value="PYP-like sensor domain (PAS domain)"/>
    <property type="match status" value="1"/>
</dbReference>
<dbReference type="InterPro" id="IPR035965">
    <property type="entry name" value="PAS-like_dom_sf"/>
</dbReference>
<reference evidence="13 14" key="1">
    <citation type="submission" date="2016-02" db="EMBL/GenBank/DDBJ databases">
        <title>Complete genome sequence and transcriptome regulation of the pentose utilising yeast Sugiyamaella lignohabitans.</title>
        <authorList>
            <person name="Bellasio M."/>
            <person name="Peymann A."/>
            <person name="Valli M."/>
            <person name="Sipitzky M."/>
            <person name="Graf A."/>
            <person name="Sauer M."/>
            <person name="Marx H."/>
            <person name="Mattanovich D."/>
        </authorList>
    </citation>
    <scope>NUCLEOTIDE SEQUENCE [LARGE SCALE GENOMIC DNA]</scope>
    <source>
        <strain evidence="13 14">CBS 10342</strain>
    </source>
</reference>
<dbReference type="InterPro" id="IPR050335">
    <property type="entry name" value="ERT1_acuK_gluconeogen_tf"/>
</dbReference>
<evidence type="ECO:0000256" key="4">
    <source>
        <dbReference type="ARBA" id="ARBA00022723"/>
    </source>
</evidence>
<keyword evidence="9" id="KW-0804">Transcription</keyword>
<accession>A0A161HIJ6</accession>
<keyword evidence="14" id="KW-1185">Reference proteome</keyword>
<dbReference type="CDD" id="cd00130">
    <property type="entry name" value="PAS"/>
    <property type="match status" value="1"/>
</dbReference>
<organism evidence="13 14">
    <name type="scientific">Sugiyamaella lignohabitans</name>
    <dbReference type="NCBI Taxonomy" id="796027"/>
    <lineage>
        <taxon>Eukaryota</taxon>
        <taxon>Fungi</taxon>
        <taxon>Dikarya</taxon>
        <taxon>Ascomycota</taxon>
        <taxon>Saccharomycotina</taxon>
        <taxon>Dipodascomycetes</taxon>
        <taxon>Dipodascales</taxon>
        <taxon>Trichomonascaceae</taxon>
        <taxon>Sugiyamaella</taxon>
    </lineage>
</organism>
<feature type="compositionally biased region" description="Polar residues" evidence="11">
    <location>
        <begin position="61"/>
        <end position="71"/>
    </location>
</feature>
<comment type="similarity">
    <text evidence="2">Belongs to the ERT1/acuK family.</text>
</comment>
<keyword evidence="10" id="KW-0539">Nucleus</keyword>
<keyword evidence="6" id="KW-0805">Transcription regulation</keyword>
<feature type="domain" description="Zn(2)-C6 fungal-type" evidence="12">
    <location>
        <begin position="104"/>
        <end position="135"/>
    </location>
</feature>